<dbReference type="Proteomes" id="UP001066276">
    <property type="component" value="Chromosome 2_2"/>
</dbReference>
<evidence type="ECO:0000256" key="2">
    <source>
        <dbReference type="SAM" id="Phobius"/>
    </source>
</evidence>
<feature type="compositionally biased region" description="Basic and acidic residues" evidence="1">
    <location>
        <begin position="8"/>
        <end position="28"/>
    </location>
</feature>
<proteinExistence type="predicted"/>
<reference evidence="3" key="1">
    <citation type="journal article" date="2022" name="bioRxiv">
        <title>Sequencing and chromosome-scale assembly of the giantPleurodeles waltlgenome.</title>
        <authorList>
            <person name="Brown T."/>
            <person name="Elewa A."/>
            <person name="Iarovenko S."/>
            <person name="Subramanian E."/>
            <person name="Araus A.J."/>
            <person name="Petzold A."/>
            <person name="Susuki M."/>
            <person name="Suzuki K.-i.T."/>
            <person name="Hayashi T."/>
            <person name="Toyoda A."/>
            <person name="Oliveira C."/>
            <person name="Osipova E."/>
            <person name="Leigh N.D."/>
            <person name="Simon A."/>
            <person name="Yun M.H."/>
        </authorList>
    </citation>
    <scope>NUCLEOTIDE SEQUENCE</scope>
    <source>
        <strain evidence="3">20211129_DDA</strain>
        <tissue evidence="3">Liver</tissue>
    </source>
</reference>
<feature type="transmembrane region" description="Helical" evidence="2">
    <location>
        <begin position="49"/>
        <end position="68"/>
    </location>
</feature>
<keyword evidence="4" id="KW-1185">Reference proteome</keyword>
<evidence type="ECO:0000313" key="4">
    <source>
        <dbReference type="Proteomes" id="UP001066276"/>
    </source>
</evidence>
<evidence type="ECO:0000256" key="1">
    <source>
        <dbReference type="SAM" id="MobiDB-lite"/>
    </source>
</evidence>
<keyword evidence="2" id="KW-1133">Transmembrane helix</keyword>
<dbReference type="EMBL" id="JANPWB010000004">
    <property type="protein sequence ID" value="KAJ1195647.1"/>
    <property type="molecule type" value="Genomic_DNA"/>
</dbReference>
<organism evidence="3 4">
    <name type="scientific">Pleurodeles waltl</name>
    <name type="common">Iberian ribbed newt</name>
    <dbReference type="NCBI Taxonomy" id="8319"/>
    <lineage>
        <taxon>Eukaryota</taxon>
        <taxon>Metazoa</taxon>
        <taxon>Chordata</taxon>
        <taxon>Craniata</taxon>
        <taxon>Vertebrata</taxon>
        <taxon>Euteleostomi</taxon>
        <taxon>Amphibia</taxon>
        <taxon>Batrachia</taxon>
        <taxon>Caudata</taxon>
        <taxon>Salamandroidea</taxon>
        <taxon>Salamandridae</taxon>
        <taxon>Pleurodelinae</taxon>
        <taxon>Pleurodeles</taxon>
    </lineage>
</organism>
<keyword evidence="2" id="KW-0812">Transmembrane</keyword>
<dbReference type="PANTHER" id="PTHR34261">
    <property type="entry name" value="APC REGULATOR OF WNT-SIGNALING PATHWAY-RELATED"/>
    <property type="match status" value="1"/>
</dbReference>
<dbReference type="AlphaFoldDB" id="A0AAV7V6I1"/>
<protein>
    <submittedName>
        <fullName evidence="3">Uncharacterized protein</fullName>
    </submittedName>
</protein>
<evidence type="ECO:0000313" key="3">
    <source>
        <dbReference type="EMBL" id="KAJ1195647.1"/>
    </source>
</evidence>
<comment type="caution">
    <text evidence="3">The sequence shown here is derived from an EMBL/GenBank/DDBJ whole genome shotgun (WGS) entry which is preliminary data.</text>
</comment>
<dbReference type="PANTHER" id="PTHR34261:SF1">
    <property type="entry name" value="TUBULIN POLYMERIZATION-PROMOTING PROTEIN"/>
    <property type="match status" value="1"/>
</dbReference>
<accession>A0AAV7V6I1</accession>
<keyword evidence="2" id="KW-0472">Membrane</keyword>
<dbReference type="InterPro" id="IPR053358">
    <property type="entry name" value="Diff-assoc_signaling"/>
</dbReference>
<feature type="region of interest" description="Disordered" evidence="1">
    <location>
        <begin position="1"/>
        <end position="28"/>
    </location>
</feature>
<gene>
    <name evidence="3" type="ORF">NDU88_004915</name>
</gene>
<sequence length="388" mass="44450">MAALAETTKTHQEEKWPPRGGEVLKEKPSLDSMERQSYRLLYRMENTQTYFLVFLLAAAVCLPGSGAFDTEKNHFSSTYDLLCTEFSQEYSYCWCNTWNGWDYCSFKQNSTHDKQRCKSDHTCGKHGKQYSWCYTDNGKWGYCGQVAPKAGPKEQSKIISHMTSHFAPCLNDCGRAMGKDYFWCYTAEGWDYCSPVPQVTTRNQPCRVDFPCSLHGESYHWCYTIGSTWDYCGPIQAAECIYKEADSWRSTAQISELQLMCTEHGDTTTTRVSIVGEPVSAWTTGDPYYQEATVALISQWNNSLMIHKSSPGVLTSEHLHLTMKGMSTHNKEFYYHFQIQIAVPLSESEPIAQVLIPESNEVPERYIRRAFMDSLVLKARIRLSVVQY</sequence>
<name>A0AAV7V6I1_PLEWA</name>